<dbReference type="GO" id="GO:0042797">
    <property type="term" value="P:tRNA transcription by RNA polymerase III"/>
    <property type="evidence" value="ECO:0007669"/>
    <property type="project" value="TreeGrafter"/>
</dbReference>
<dbReference type="PANTHER" id="PTHR12069:SF0">
    <property type="entry name" value="DNA-DIRECTED RNA POLYMERASE III SUBUNIT RPC5"/>
    <property type="match status" value="1"/>
</dbReference>
<dbReference type="Pfam" id="PF04801">
    <property type="entry name" value="RPC5"/>
    <property type="match status" value="2"/>
</dbReference>
<evidence type="ECO:0008006" key="4">
    <source>
        <dbReference type="Google" id="ProtNLM"/>
    </source>
</evidence>
<feature type="compositionally biased region" description="Basic and acidic residues" evidence="1">
    <location>
        <begin position="238"/>
        <end position="253"/>
    </location>
</feature>
<dbReference type="InterPro" id="IPR006886">
    <property type="entry name" value="RNA_pol_III_Rpc5"/>
</dbReference>
<protein>
    <recommendedName>
        <fullName evidence="4">DNA-directed RNA polymerase III subunit RPC5</fullName>
    </recommendedName>
</protein>
<comment type="caution">
    <text evidence="2">The sequence shown here is derived from an EMBL/GenBank/DDBJ whole genome shotgun (WGS) entry which is preliminary data.</text>
</comment>
<proteinExistence type="predicted"/>
<dbReference type="PANTHER" id="PTHR12069">
    <property type="entry name" value="DNA-DIRECTED RNA POLYMERASES III 80 KDA POLYPEPTIDE RNA POLYMERASE III SUBUNIT 5"/>
    <property type="match status" value="1"/>
</dbReference>
<feature type="region of interest" description="Disordered" evidence="1">
    <location>
        <begin position="458"/>
        <end position="480"/>
    </location>
</feature>
<sequence>MESCRLKFDSVKLIYFNEKTKSNEINEILIAAPSLPSQYPFRSDGVADEAQIVFHPSLGGRQPVPHILFDPGTLGVELLQQPPRAASSSSRSHPRRVLRDLLLAEQPRLRLLNSTSVRYAISSEARRPYELNEICEEVCVKPLSSEVEIDLSVNTPSENYDQEAPLRLTKQTLSSSKAADVTDYAVGVLKGNLVHLNHIDAVVQMRPSMSHVISGRAHTRQASQPREMNGGDSGSMDSSRKGNERPEDSKDQAEDSEPWISLAYQPAGSNIATKYHDKMISNEGAPIDFTMSTEMLLLPLEERLKKWFTEASEVNEFDALKHLAPTYSEEEILKVLPGYAYLVRGLWVCKSSLLFDYGYASKRERVVLEFTKRDSIPLNIIDAWIIVDDPKRKRILSPLCRRRGILKDYKFISADLSFLKRYPHVVNEQECAWSAREMTIRESQEMCTTVARKTKNSARPNLTCKGPHPNMSKGRDGPSQGSDDLVLSVLGTVFTANKVRSMQAIVRDLRQLAAKYASNRKDGSKLQALSNAAKSCASLPPDELNKSICQVAVPVHSVFVAKHEDRGALRNIFILLFKHKEPNATLNKQEILAAAAKHIKREITDREYHQVVTEICVSTERLQLKNGDEP</sequence>
<dbReference type="EMBL" id="CAJGYO010000013">
    <property type="protein sequence ID" value="CAD6265712.1"/>
    <property type="molecule type" value="Genomic_DNA"/>
</dbReference>
<evidence type="ECO:0000256" key="1">
    <source>
        <dbReference type="SAM" id="MobiDB-lite"/>
    </source>
</evidence>
<dbReference type="OrthoDB" id="340681at2759"/>
<keyword evidence="3" id="KW-1185">Reference proteome</keyword>
<accession>A0A811R6M3</accession>
<evidence type="ECO:0000313" key="2">
    <source>
        <dbReference type="EMBL" id="CAD6265712.1"/>
    </source>
</evidence>
<gene>
    <name evidence="2" type="ORF">NCGR_LOCUS49017</name>
</gene>
<organism evidence="2 3">
    <name type="scientific">Miscanthus lutarioriparius</name>
    <dbReference type="NCBI Taxonomy" id="422564"/>
    <lineage>
        <taxon>Eukaryota</taxon>
        <taxon>Viridiplantae</taxon>
        <taxon>Streptophyta</taxon>
        <taxon>Embryophyta</taxon>
        <taxon>Tracheophyta</taxon>
        <taxon>Spermatophyta</taxon>
        <taxon>Magnoliopsida</taxon>
        <taxon>Liliopsida</taxon>
        <taxon>Poales</taxon>
        <taxon>Poaceae</taxon>
        <taxon>PACMAD clade</taxon>
        <taxon>Panicoideae</taxon>
        <taxon>Andropogonodae</taxon>
        <taxon>Andropogoneae</taxon>
        <taxon>Saccharinae</taxon>
        <taxon>Miscanthus</taxon>
    </lineage>
</organism>
<dbReference type="AlphaFoldDB" id="A0A811R6M3"/>
<dbReference type="GO" id="GO:0005666">
    <property type="term" value="C:RNA polymerase III complex"/>
    <property type="evidence" value="ECO:0007669"/>
    <property type="project" value="TreeGrafter"/>
</dbReference>
<reference evidence="2" key="1">
    <citation type="submission" date="2020-10" db="EMBL/GenBank/DDBJ databases">
        <authorList>
            <person name="Han B."/>
            <person name="Lu T."/>
            <person name="Zhao Q."/>
            <person name="Huang X."/>
            <person name="Zhao Y."/>
        </authorList>
    </citation>
    <scope>NUCLEOTIDE SEQUENCE</scope>
</reference>
<feature type="region of interest" description="Disordered" evidence="1">
    <location>
        <begin position="212"/>
        <end position="257"/>
    </location>
</feature>
<dbReference type="Proteomes" id="UP000604825">
    <property type="component" value="Unassembled WGS sequence"/>
</dbReference>
<evidence type="ECO:0000313" key="3">
    <source>
        <dbReference type="Proteomes" id="UP000604825"/>
    </source>
</evidence>
<name>A0A811R6M3_9POAL</name>